<organism evidence="2 3">
    <name type="scientific">Acinetobacter baumannii (strain 1295743)</name>
    <dbReference type="NCBI Taxonomy" id="1310613"/>
    <lineage>
        <taxon>Bacteria</taxon>
        <taxon>Pseudomonadati</taxon>
        <taxon>Pseudomonadota</taxon>
        <taxon>Gammaproteobacteria</taxon>
        <taxon>Moraxellales</taxon>
        <taxon>Moraxellaceae</taxon>
        <taxon>Acinetobacter</taxon>
        <taxon>Acinetobacter calcoaceticus/baumannii complex</taxon>
    </lineage>
</organism>
<evidence type="ECO:0000313" key="2">
    <source>
        <dbReference type="EMBL" id="EXB03290.1"/>
    </source>
</evidence>
<sequence>MIKLERPTNVPQILQDKAEEWTNNLLELVKEYGTYEKIPLKLKNAAIKHYRHQDIKDILFESAYRKCAFCEGFPEDNGNIEVEHFHPKSSYPHETFLWENLLPCCRKCNSAKDAHDTKEKVIINPYINNPEEHLAVSFMRIIGKDEIGVRTEVDQEI</sequence>
<keyword evidence="2" id="KW-0378">Hydrolase</keyword>
<dbReference type="PATRIC" id="fig|1310613.3.peg.3997"/>
<gene>
    <name evidence="2" type="ORF">J512_4196</name>
</gene>
<dbReference type="AlphaFoldDB" id="A0A009HJS5"/>
<dbReference type="EMBL" id="JEWH01000110">
    <property type="protein sequence ID" value="EXB03290.1"/>
    <property type="molecule type" value="Genomic_DNA"/>
</dbReference>
<dbReference type="CDD" id="cd00085">
    <property type="entry name" value="HNHc"/>
    <property type="match status" value="1"/>
</dbReference>
<dbReference type="GO" id="GO:0004519">
    <property type="term" value="F:endonuclease activity"/>
    <property type="evidence" value="ECO:0007669"/>
    <property type="project" value="UniProtKB-KW"/>
</dbReference>
<evidence type="ECO:0000259" key="1">
    <source>
        <dbReference type="SMART" id="SM00507"/>
    </source>
</evidence>
<protein>
    <submittedName>
        <fullName evidence="2">HNH endonuclease family protein</fullName>
    </submittedName>
</protein>
<dbReference type="InterPro" id="IPR003615">
    <property type="entry name" value="HNH_nuc"/>
</dbReference>
<reference evidence="2 3" key="1">
    <citation type="submission" date="2014-02" db="EMBL/GenBank/DDBJ databases">
        <title>Comparative genomics and transcriptomics to identify genetic mechanisms underlying the emergence of carbapenem resistant Acinetobacter baumannii (CRAb).</title>
        <authorList>
            <person name="Harris A.D."/>
            <person name="Johnson K.J."/>
            <person name="George J."/>
            <person name="Shefchek K."/>
            <person name="Daugherty S.C."/>
            <person name="Parankush S."/>
            <person name="Sadzewicz L."/>
            <person name="Tallon L."/>
            <person name="Sengamalay N."/>
            <person name="Hazen T.H."/>
            <person name="Rasko D.A."/>
        </authorList>
    </citation>
    <scope>NUCLEOTIDE SEQUENCE [LARGE SCALE GENOMIC DNA]</scope>
    <source>
        <strain evidence="2 3">1295743</strain>
    </source>
</reference>
<keyword evidence="2" id="KW-0540">Nuclease</keyword>
<dbReference type="Gene3D" id="1.10.30.50">
    <property type="match status" value="1"/>
</dbReference>
<evidence type="ECO:0000313" key="3">
    <source>
        <dbReference type="Proteomes" id="UP000020595"/>
    </source>
</evidence>
<accession>A0A009HJS5</accession>
<feature type="domain" description="HNH nuclease" evidence="1">
    <location>
        <begin position="54"/>
        <end position="110"/>
    </location>
</feature>
<dbReference type="SMART" id="SM00507">
    <property type="entry name" value="HNHc"/>
    <property type="match status" value="1"/>
</dbReference>
<dbReference type="RefSeq" id="WP_050676166.1">
    <property type="nucleotide sequence ID" value="NZ_JEWH01000110.1"/>
</dbReference>
<name>A0A009HJS5_ACIB9</name>
<keyword evidence="2" id="KW-0255">Endonuclease</keyword>
<proteinExistence type="predicted"/>
<dbReference type="Proteomes" id="UP000020595">
    <property type="component" value="Unassembled WGS sequence"/>
</dbReference>
<comment type="caution">
    <text evidence="2">The sequence shown here is derived from an EMBL/GenBank/DDBJ whole genome shotgun (WGS) entry which is preliminary data.</text>
</comment>